<accession>A0A4S2MTR2</accession>
<evidence type="ECO:0000256" key="7">
    <source>
        <dbReference type="ARBA" id="ARBA00022622"/>
    </source>
</evidence>
<name>A0A4S2MTR2_9PEZI</name>
<dbReference type="EMBL" id="ML220128">
    <property type="protein sequence ID" value="TGZ79890.1"/>
    <property type="molecule type" value="Genomic_DNA"/>
</dbReference>
<keyword evidence="4" id="KW-1003">Cell membrane</keyword>
<feature type="disulfide bond" evidence="15">
    <location>
        <begin position="49"/>
        <end position="82"/>
    </location>
</feature>
<dbReference type="AlphaFoldDB" id="A0A4S2MTR2"/>
<dbReference type="InterPro" id="IPR008427">
    <property type="entry name" value="Extracellular_membr_CFEM_dom"/>
</dbReference>
<evidence type="ECO:0000256" key="14">
    <source>
        <dbReference type="ARBA" id="ARBA00023288"/>
    </source>
</evidence>
<keyword evidence="6 15" id="KW-0349">Heme</keyword>
<evidence type="ECO:0000256" key="6">
    <source>
        <dbReference type="ARBA" id="ARBA00022617"/>
    </source>
</evidence>
<keyword evidence="13" id="KW-0325">Glycoprotein</keyword>
<keyword evidence="10 15" id="KW-0408">Iron</keyword>
<keyword evidence="9 16" id="KW-0732">Signal</keyword>
<gene>
    <name evidence="18" type="ORF">EX30DRAFT_341979</name>
</gene>
<evidence type="ECO:0000259" key="17">
    <source>
        <dbReference type="PROSITE" id="PS52012"/>
    </source>
</evidence>
<evidence type="ECO:0000256" key="2">
    <source>
        <dbReference type="ARBA" id="ARBA00004613"/>
    </source>
</evidence>
<dbReference type="PANTHER" id="PTHR37928">
    <property type="entry name" value="CFEM DOMAIN PROTEIN (AFU_ORTHOLOGUE AFUA_6G14090)"/>
    <property type="match status" value="1"/>
</dbReference>
<keyword evidence="12 15" id="KW-1015">Disulfide bond</keyword>
<dbReference type="GO" id="GO:0005576">
    <property type="term" value="C:extracellular region"/>
    <property type="evidence" value="ECO:0007669"/>
    <property type="project" value="UniProtKB-SubCell"/>
</dbReference>
<dbReference type="InParanoid" id="A0A4S2MTR2"/>
<comment type="subcellular location">
    <subcellularLocation>
        <location evidence="1">Cell membrane</location>
        <topology evidence="1">Lipid-anchor</topology>
        <topology evidence="1">GPI-anchor</topology>
    </subcellularLocation>
    <subcellularLocation>
        <location evidence="2">Secreted</location>
    </subcellularLocation>
</comment>
<comment type="similarity">
    <text evidence="3">Belongs to the RBT5 family.</text>
</comment>
<evidence type="ECO:0000256" key="8">
    <source>
        <dbReference type="ARBA" id="ARBA00022723"/>
    </source>
</evidence>
<keyword evidence="8 15" id="KW-0479">Metal-binding</keyword>
<dbReference type="PROSITE" id="PS52012">
    <property type="entry name" value="CFEM"/>
    <property type="match status" value="1"/>
</dbReference>
<proteinExistence type="inferred from homology"/>
<evidence type="ECO:0000256" key="5">
    <source>
        <dbReference type="ARBA" id="ARBA00022525"/>
    </source>
</evidence>
<dbReference type="GO" id="GO:0005886">
    <property type="term" value="C:plasma membrane"/>
    <property type="evidence" value="ECO:0007669"/>
    <property type="project" value="UniProtKB-SubCell"/>
</dbReference>
<dbReference type="OrthoDB" id="3065412at2759"/>
<dbReference type="SMART" id="SM00747">
    <property type="entry name" value="CFEM"/>
    <property type="match status" value="1"/>
</dbReference>
<reference evidence="18 19" key="1">
    <citation type="submission" date="2019-04" db="EMBL/GenBank/DDBJ databases">
        <title>Comparative genomics and transcriptomics to analyze fruiting body development in filamentous ascomycetes.</title>
        <authorList>
            <consortium name="DOE Joint Genome Institute"/>
            <person name="Lutkenhaus R."/>
            <person name="Traeger S."/>
            <person name="Breuer J."/>
            <person name="Kuo A."/>
            <person name="Lipzen A."/>
            <person name="Pangilinan J."/>
            <person name="Dilworth D."/>
            <person name="Sandor L."/>
            <person name="Poggeler S."/>
            <person name="Barry K."/>
            <person name="Grigoriev I.V."/>
            <person name="Nowrousian M."/>
        </authorList>
    </citation>
    <scope>NUCLEOTIDE SEQUENCE [LARGE SCALE GENOMIC DNA]</scope>
    <source>
        <strain evidence="18 19">CBS 389.68</strain>
    </source>
</reference>
<dbReference type="InterPro" id="IPR051735">
    <property type="entry name" value="CFEM_domain"/>
</dbReference>
<evidence type="ECO:0000256" key="13">
    <source>
        <dbReference type="ARBA" id="ARBA00023180"/>
    </source>
</evidence>
<feature type="disulfide bond" evidence="15">
    <location>
        <begin position="30"/>
        <end position="61"/>
    </location>
</feature>
<evidence type="ECO:0000313" key="19">
    <source>
        <dbReference type="Proteomes" id="UP000298138"/>
    </source>
</evidence>
<evidence type="ECO:0000256" key="15">
    <source>
        <dbReference type="PROSITE-ProRule" id="PRU01356"/>
    </source>
</evidence>
<sequence length="103" mass="10665">MRSSLLIVLTAALAGVNAQLSAIPSCALNCLLTGIISTGCATTDFACSCSNTDFIASASACIKVACSAEDYQKAKEATRVLCRDEGGIDIVFPDDRVARKVGM</sequence>
<keyword evidence="14" id="KW-0449">Lipoprotein</keyword>
<feature type="signal peptide" evidence="16">
    <location>
        <begin position="1"/>
        <end position="18"/>
    </location>
</feature>
<dbReference type="STRING" id="341454.A0A4S2MTR2"/>
<dbReference type="Proteomes" id="UP000298138">
    <property type="component" value="Unassembled WGS sequence"/>
</dbReference>
<evidence type="ECO:0000256" key="4">
    <source>
        <dbReference type="ARBA" id="ARBA00022475"/>
    </source>
</evidence>
<organism evidence="18 19">
    <name type="scientific">Ascodesmis nigricans</name>
    <dbReference type="NCBI Taxonomy" id="341454"/>
    <lineage>
        <taxon>Eukaryota</taxon>
        <taxon>Fungi</taxon>
        <taxon>Dikarya</taxon>
        <taxon>Ascomycota</taxon>
        <taxon>Pezizomycotina</taxon>
        <taxon>Pezizomycetes</taxon>
        <taxon>Pezizales</taxon>
        <taxon>Ascodesmidaceae</taxon>
        <taxon>Ascodesmis</taxon>
    </lineage>
</organism>
<evidence type="ECO:0000313" key="18">
    <source>
        <dbReference type="EMBL" id="TGZ79890.1"/>
    </source>
</evidence>
<dbReference type="Pfam" id="PF05730">
    <property type="entry name" value="CFEM"/>
    <property type="match status" value="1"/>
</dbReference>
<evidence type="ECO:0000256" key="16">
    <source>
        <dbReference type="SAM" id="SignalP"/>
    </source>
</evidence>
<evidence type="ECO:0000256" key="9">
    <source>
        <dbReference type="ARBA" id="ARBA00022729"/>
    </source>
</evidence>
<evidence type="ECO:0000256" key="11">
    <source>
        <dbReference type="ARBA" id="ARBA00023136"/>
    </source>
</evidence>
<feature type="domain" description="CFEM" evidence="17">
    <location>
        <begin position="1"/>
        <end position="103"/>
    </location>
</feature>
<feature type="chain" id="PRO_5020593575" description="CFEM domain-containing protein" evidence="16">
    <location>
        <begin position="19"/>
        <end position="103"/>
    </location>
</feature>
<feature type="binding site" description="axial binding residue" evidence="15">
    <location>
        <position position="44"/>
    </location>
    <ligand>
        <name>heme</name>
        <dbReference type="ChEBI" id="CHEBI:30413"/>
    </ligand>
    <ligandPart>
        <name>Fe</name>
        <dbReference type="ChEBI" id="CHEBI:18248"/>
    </ligandPart>
</feature>
<keyword evidence="5" id="KW-0964">Secreted</keyword>
<dbReference type="PANTHER" id="PTHR37928:SF2">
    <property type="entry name" value="GPI ANCHORED CFEM DOMAIN PROTEIN (AFU_ORTHOLOGUE AFUA_6G10580)"/>
    <property type="match status" value="1"/>
</dbReference>
<evidence type="ECO:0000256" key="12">
    <source>
        <dbReference type="ARBA" id="ARBA00023157"/>
    </source>
</evidence>
<keyword evidence="7" id="KW-0336">GPI-anchor</keyword>
<keyword evidence="19" id="KW-1185">Reference proteome</keyword>
<dbReference type="GO" id="GO:0046872">
    <property type="term" value="F:metal ion binding"/>
    <property type="evidence" value="ECO:0007669"/>
    <property type="project" value="UniProtKB-UniRule"/>
</dbReference>
<dbReference type="GO" id="GO:0098552">
    <property type="term" value="C:side of membrane"/>
    <property type="evidence" value="ECO:0007669"/>
    <property type="project" value="UniProtKB-KW"/>
</dbReference>
<evidence type="ECO:0000256" key="3">
    <source>
        <dbReference type="ARBA" id="ARBA00010031"/>
    </source>
</evidence>
<evidence type="ECO:0000256" key="10">
    <source>
        <dbReference type="ARBA" id="ARBA00023004"/>
    </source>
</evidence>
<evidence type="ECO:0000256" key="1">
    <source>
        <dbReference type="ARBA" id="ARBA00004609"/>
    </source>
</evidence>
<protein>
    <recommendedName>
        <fullName evidence="17">CFEM domain-containing protein</fullName>
    </recommendedName>
</protein>
<feature type="disulfide bond" evidence="15">
    <location>
        <begin position="26"/>
        <end position="66"/>
    </location>
</feature>
<keyword evidence="11" id="KW-0472">Membrane</keyword>
<feature type="disulfide bond" evidence="15">
    <location>
        <begin position="40"/>
        <end position="47"/>
    </location>
</feature>